<dbReference type="InterPro" id="IPR012932">
    <property type="entry name" value="VKOR"/>
</dbReference>
<feature type="transmembrane region" description="Helical" evidence="11">
    <location>
        <begin position="190"/>
        <end position="212"/>
    </location>
</feature>
<evidence type="ECO:0000256" key="4">
    <source>
        <dbReference type="ARBA" id="ARBA00022719"/>
    </source>
</evidence>
<keyword evidence="8" id="KW-1015">Disulfide bond</keyword>
<feature type="compositionally biased region" description="Polar residues" evidence="10">
    <location>
        <begin position="1"/>
        <end position="10"/>
    </location>
</feature>
<dbReference type="Pfam" id="PF07884">
    <property type="entry name" value="VKOR"/>
    <property type="match status" value="1"/>
</dbReference>
<evidence type="ECO:0000256" key="9">
    <source>
        <dbReference type="ARBA" id="ARBA00023284"/>
    </source>
</evidence>
<protein>
    <recommendedName>
        <fullName evidence="12">Vitamin K epoxide reductase domain-containing protein</fullName>
    </recommendedName>
</protein>
<dbReference type="GO" id="GO:0016020">
    <property type="term" value="C:membrane"/>
    <property type="evidence" value="ECO:0007669"/>
    <property type="project" value="UniProtKB-SubCell"/>
</dbReference>
<keyword evidence="9" id="KW-0676">Redox-active center</keyword>
<dbReference type="InterPro" id="IPR036249">
    <property type="entry name" value="Thioredoxin-like_sf"/>
</dbReference>
<evidence type="ECO:0000256" key="10">
    <source>
        <dbReference type="SAM" id="MobiDB-lite"/>
    </source>
</evidence>
<evidence type="ECO:0000256" key="7">
    <source>
        <dbReference type="ARBA" id="ARBA00023136"/>
    </source>
</evidence>
<keyword evidence="3 11" id="KW-0812">Transmembrane</keyword>
<accession>A0A7S0ST50</accession>
<keyword evidence="7 11" id="KW-0472">Membrane</keyword>
<evidence type="ECO:0000256" key="3">
    <source>
        <dbReference type="ARBA" id="ARBA00022692"/>
    </source>
</evidence>
<dbReference type="CDD" id="cd12916">
    <property type="entry name" value="VKOR_1"/>
    <property type="match status" value="1"/>
</dbReference>
<sequence>MLHSTTSLVTSAPCRSGSVSPTATRSPRGAIRARRTAAAGSAVTDYRSHVRVTAGLSSVASSSSSSHVRLSTVAVASPFSSSTASPGRRPTAGRHTTRRQALDGNGGAAPPLSVNTETGNDGTKKTKTPTPDEPVPSPPLRVAAGIAAVGCIESGYLAYEKLTGGSVTCPLDGCQTALSSSYSTLGGVPLSAYGAAAYGLVAALAWWGAGMADQEDEVDAYARARVLVFLAGAGLAGVSSYLLYVLAGPLGGAECVYCLTSAAISFTLFSIGFSGLSPRETGRVAPAAVALFAVTVLSLSLVLGGAEDGKANINTLTLAYTPLSIEAKSTQYSRQVAAHLRATGAKMYGAFWCSHCIDQKETFGAGTEIPYVECFPSGWEKGTAMAPACAAANVTGFPTWVMGDGTRFEGERTLEELAKASGMVGQLDAASMAADFMAK</sequence>
<evidence type="ECO:0000256" key="11">
    <source>
        <dbReference type="SAM" id="Phobius"/>
    </source>
</evidence>
<dbReference type="GO" id="GO:0016491">
    <property type="term" value="F:oxidoreductase activity"/>
    <property type="evidence" value="ECO:0007669"/>
    <property type="project" value="UniProtKB-KW"/>
</dbReference>
<feature type="transmembrane region" description="Helical" evidence="11">
    <location>
        <begin position="250"/>
        <end position="272"/>
    </location>
</feature>
<reference evidence="13" key="1">
    <citation type="submission" date="2021-01" db="EMBL/GenBank/DDBJ databases">
        <authorList>
            <person name="Corre E."/>
            <person name="Pelletier E."/>
            <person name="Niang G."/>
            <person name="Scheremetjew M."/>
            <person name="Finn R."/>
            <person name="Kale V."/>
            <person name="Holt S."/>
            <person name="Cochrane G."/>
            <person name="Meng A."/>
            <person name="Brown T."/>
            <person name="Cohen L."/>
        </authorList>
    </citation>
    <scope>NUCLEOTIDE SEQUENCE</scope>
    <source>
        <strain evidence="13">SL-175</strain>
    </source>
</reference>
<gene>
    <name evidence="13" type="ORF">MANT1106_LOCUS16424</name>
</gene>
<evidence type="ECO:0000256" key="5">
    <source>
        <dbReference type="ARBA" id="ARBA00022989"/>
    </source>
</evidence>
<keyword evidence="5 11" id="KW-1133">Transmembrane helix</keyword>
<feature type="region of interest" description="Disordered" evidence="10">
    <location>
        <begin position="75"/>
        <end position="139"/>
    </location>
</feature>
<evidence type="ECO:0000256" key="8">
    <source>
        <dbReference type="ARBA" id="ARBA00023157"/>
    </source>
</evidence>
<dbReference type="InterPro" id="IPR038354">
    <property type="entry name" value="VKOR_sf"/>
</dbReference>
<evidence type="ECO:0000256" key="1">
    <source>
        <dbReference type="ARBA" id="ARBA00004141"/>
    </source>
</evidence>
<keyword evidence="6" id="KW-0560">Oxidoreductase</keyword>
<dbReference type="Gene3D" id="3.40.30.10">
    <property type="entry name" value="Glutaredoxin"/>
    <property type="match status" value="1"/>
</dbReference>
<dbReference type="AlphaFoldDB" id="A0A7S0ST50"/>
<feature type="transmembrane region" description="Helical" evidence="11">
    <location>
        <begin position="284"/>
        <end position="306"/>
    </location>
</feature>
<comment type="similarity">
    <text evidence="2">Belongs to the VKOR family.</text>
</comment>
<dbReference type="InterPro" id="IPR044698">
    <property type="entry name" value="VKOR/LTO1"/>
</dbReference>
<dbReference type="Gene3D" id="1.20.1440.130">
    <property type="entry name" value="VKOR domain"/>
    <property type="match status" value="1"/>
</dbReference>
<comment type="subcellular location">
    <subcellularLocation>
        <location evidence="1">Membrane</location>
        <topology evidence="1">Multi-pass membrane protein</topology>
    </subcellularLocation>
</comment>
<keyword evidence="4" id="KW-0874">Quinone</keyword>
<dbReference type="EMBL" id="HBFC01027220">
    <property type="protein sequence ID" value="CAD8714727.1"/>
    <property type="molecule type" value="Transcribed_RNA"/>
</dbReference>
<feature type="region of interest" description="Disordered" evidence="10">
    <location>
        <begin position="1"/>
        <end position="45"/>
    </location>
</feature>
<evidence type="ECO:0000256" key="2">
    <source>
        <dbReference type="ARBA" id="ARBA00006214"/>
    </source>
</evidence>
<dbReference type="GO" id="GO:0048038">
    <property type="term" value="F:quinone binding"/>
    <property type="evidence" value="ECO:0007669"/>
    <property type="project" value="UniProtKB-KW"/>
</dbReference>
<dbReference type="SMART" id="SM00756">
    <property type="entry name" value="VKc"/>
    <property type="match status" value="1"/>
</dbReference>
<feature type="domain" description="Vitamin K epoxide reductase" evidence="12">
    <location>
        <begin position="136"/>
        <end position="276"/>
    </location>
</feature>
<organism evidence="13">
    <name type="scientific">Mantoniella antarctica</name>
    <dbReference type="NCBI Taxonomy" id="81844"/>
    <lineage>
        <taxon>Eukaryota</taxon>
        <taxon>Viridiplantae</taxon>
        <taxon>Chlorophyta</taxon>
        <taxon>Mamiellophyceae</taxon>
        <taxon>Mamiellales</taxon>
        <taxon>Mamiellaceae</taxon>
        <taxon>Mantoniella</taxon>
    </lineage>
</organism>
<dbReference type="PANTHER" id="PTHR34573:SF1">
    <property type="entry name" value="VITAMIN K EPOXIDE REDUCTASE DOMAIN-CONTAINING PROTEIN"/>
    <property type="match status" value="1"/>
</dbReference>
<evidence type="ECO:0000313" key="13">
    <source>
        <dbReference type="EMBL" id="CAD8714727.1"/>
    </source>
</evidence>
<dbReference type="SUPFAM" id="SSF52833">
    <property type="entry name" value="Thioredoxin-like"/>
    <property type="match status" value="1"/>
</dbReference>
<evidence type="ECO:0000256" key="6">
    <source>
        <dbReference type="ARBA" id="ARBA00023002"/>
    </source>
</evidence>
<proteinExistence type="inferred from homology"/>
<dbReference type="PANTHER" id="PTHR34573">
    <property type="entry name" value="VKC DOMAIN-CONTAINING PROTEIN"/>
    <property type="match status" value="1"/>
</dbReference>
<name>A0A7S0ST50_9CHLO</name>
<feature type="transmembrane region" description="Helical" evidence="11">
    <location>
        <begin position="224"/>
        <end position="244"/>
    </location>
</feature>
<evidence type="ECO:0000259" key="12">
    <source>
        <dbReference type="SMART" id="SM00756"/>
    </source>
</evidence>